<dbReference type="EMBL" id="DVLT01000042">
    <property type="protein sequence ID" value="HIU02883.1"/>
    <property type="molecule type" value="Genomic_DNA"/>
</dbReference>
<keyword evidence="1" id="KW-0418">Kinase</keyword>
<evidence type="ECO:0000313" key="1">
    <source>
        <dbReference type="EMBL" id="HIU02883.1"/>
    </source>
</evidence>
<sequence length="202" mass="23165">MRTNYVITIGREYGSGGREIAEKLAKSLNISFYDKNLINIVAERSGYRVEILDKADEKAANPLFSGYNIPPGFDVGTINDKLFWNQSSVIKDLAQKESCVIVGRCADYVLRDMDNVLNVFIQAPMEARINRIMDRYLIDVPNIAKKEIQREDKIRRSYYQFYTDRKWGGNQGHHLVIDSSVLGVDGTVELIRTMAKMRFDLE</sequence>
<dbReference type="Gene3D" id="3.40.50.300">
    <property type="entry name" value="P-loop containing nucleotide triphosphate hydrolases"/>
    <property type="match status" value="1"/>
</dbReference>
<dbReference type="Pfam" id="PF13189">
    <property type="entry name" value="Cytidylate_kin2"/>
    <property type="match status" value="1"/>
</dbReference>
<reference evidence="1" key="2">
    <citation type="journal article" date="2021" name="PeerJ">
        <title>Extensive microbial diversity within the chicken gut microbiome revealed by metagenomics and culture.</title>
        <authorList>
            <person name="Gilroy R."/>
            <person name="Ravi A."/>
            <person name="Getino M."/>
            <person name="Pursley I."/>
            <person name="Horton D.L."/>
            <person name="Alikhan N.F."/>
            <person name="Baker D."/>
            <person name="Gharbi K."/>
            <person name="Hall N."/>
            <person name="Watson M."/>
            <person name="Adriaenssens E.M."/>
            <person name="Foster-Nyarko E."/>
            <person name="Jarju S."/>
            <person name="Secka A."/>
            <person name="Antonio M."/>
            <person name="Oren A."/>
            <person name="Chaudhuri R.R."/>
            <person name="La Ragione R."/>
            <person name="Hildebrand F."/>
            <person name="Pallen M.J."/>
        </authorList>
    </citation>
    <scope>NUCLEOTIDE SEQUENCE</scope>
    <source>
        <strain evidence="1">CHK187-14744</strain>
    </source>
</reference>
<dbReference type="SUPFAM" id="SSF52540">
    <property type="entry name" value="P-loop containing nucleoside triphosphate hydrolases"/>
    <property type="match status" value="1"/>
</dbReference>
<dbReference type="InterPro" id="IPR027417">
    <property type="entry name" value="P-loop_NTPase"/>
</dbReference>
<comment type="caution">
    <text evidence="1">The sequence shown here is derived from an EMBL/GenBank/DDBJ whole genome shotgun (WGS) entry which is preliminary data.</text>
</comment>
<dbReference type="Proteomes" id="UP000824164">
    <property type="component" value="Unassembled WGS sequence"/>
</dbReference>
<keyword evidence="1" id="KW-0808">Transferase</keyword>
<dbReference type="AlphaFoldDB" id="A0A9D1KWZ3"/>
<evidence type="ECO:0000313" key="2">
    <source>
        <dbReference type="Proteomes" id="UP000824164"/>
    </source>
</evidence>
<protein>
    <submittedName>
        <fullName evidence="1">Cytidylate kinase-like family protein</fullName>
    </submittedName>
</protein>
<proteinExistence type="predicted"/>
<accession>A0A9D1KWZ3</accession>
<dbReference type="GO" id="GO:0016301">
    <property type="term" value="F:kinase activity"/>
    <property type="evidence" value="ECO:0007669"/>
    <property type="project" value="UniProtKB-KW"/>
</dbReference>
<name>A0A9D1KWZ3_9FIRM</name>
<gene>
    <name evidence="1" type="ORF">IAB63_06475</name>
</gene>
<reference evidence="1" key="1">
    <citation type="submission" date="2020-10" db="EMBL/GenBank/DDBJ databases">
        <authorList>
            <person name="Gilroy R."/>
        </authorList>
    </citation>
    <scope>NUCLEOTIDE SEQUENCE</scope>
    <source>
        <strain evidence="1">CHK187-14744</strain>
    </source>
</reference>
<organism evidence="1 2">
    <name type="scientific">Candidatus Onthocola gallistercoris</name>
    <dbReference type="NCBI Taxonomy" id="2840876"/>
    <lineage>
        <taxon>Bacteria</taxon>
        <taxon>Bacillati</taxon>
        <taxon>Bacillota</taxon>
        <taxon>Bacilli</taxon>
        <taxon>Candidatus Onthocola</taxon>
    </lineage>
</organism>